<sequence length="137" mass="14884">MGPVLVPAVNPFSAPKTTPYTRLKPPFNALFRLSCTEMAEKRTGGYSMLGDMTTAPVAYHIAATDSSRAQCEDLEKVAGESQDISYVGGAKEDGYVIIKNAIRKDIIATTEVDKGDPKVAKDGRRRCFQTIAPDEKN</sequence>
<accession>A0A6A6DQR5</accession>
<dbReference type="Proteomes" id="UP000800200">
    <property type="component" value="Unassembled WGS sequence"/>
</dbReference>
<dbReference type="AlphaFoldDB" id="A0A6A6DQR5"/>
<evidence type="ECO:0000313" key="1">
    <source>
        <dbReference type="EMBL" id="KAF2180658.1"/>
    </source>
</evidence>
<protein>
    <submittedName>
        <fullName evidence="1">Uncharacterized protein</fullName>
    </submittedName>
</protein>
<dbReference type="EMBL" id="ML994657">
    <property type="protein sequence ID" value="KAF2180658.1"/>
    <property type="molecule type" value="Genomic_DNA"/>
</dbReference>
<keyword evidence="2" id="KW-1185">Reference proteome</keyword>
<evidence type="ECO:0000313" key="2">
    <source>
        <dbReference type="Proteomes" id="UP000800200"/>
    </source>
</evidence>
<name>A0A6A6DQR5_9PEZI</name>
<reference evidence="1" key="1">
    <citation type="journal article" date="2020" name="Stud. Mycol.">
        <title>101 Dothideomycetes genomes: a test case for predicting lifestyles and emergence of pathogens.</title>
        <authorList>
            <person name="Haridas S."/>
            <person name="Albert R."/>
            <person name="Binder M."/>
            <person name="Bloem J."/>
            <person name="Labutti K."/>
            <person name="Salamov A."/>
            <person name="Andreopoulos B."/>
            <person name="Baker S."/>
            <person name="Barry K."/>
            <person name="Bills G."/>
            <person name="Bluhm B."/>
            <person name="Cannon C."/>
            <person name="Castanera R."/>
            <person name="Culley D."/>
            <person name="Daum C."/>
            <person name="Ezra D."/>
            <person name="Gonzalez J."/>
            <person name="Henrissat B."/>
            <person name="Kuo A."/>
            <person name="Liang C."/>
            <person name="Lipzen A."/>
            <person name="Lutzoni F."/>
            <person name="Magnuson J."/>
            <person name="Mondo S."/>
            <person name="Nolan M."/>
            <person name="Ohm R."/>
            <person name="Pangilinan J."/>
            <person name="Park H.-J."/>
            <person name="Ramirez L."/>
            <person name="Alfaro M."/>
            <person name="Sun H."/>
            <person name="Tritt A."/>
            <person name="Yoshinaga Y."/>
            <person name="Zwiers L.-H."/>
            <person name="Turgeon B."/>
            <person name="Goodwin S."/>
            <person name="Spatafora J."/>
            <person name="Crous P."/>
            <person name="Grigoriev I."/>
        </authorList>
    </citation>
    <scope>NUCLEOTIDE SEQUENCE</scope>
    <source>
        <strain evidence="1">CBS 207.26</strain>
    </source>
</reference>
<proteinExistence type="predicted"/>
<gene>
    <name evidence="1" type="ORF">K469DRAFT_276975</name>
</gene>
<organism evidence="1 2">
    <name type="scientific">Zopfia rhizophila CBS 207.26</name>
    <dbReference type="NCBI Taxonomy" id="1314779"/>
    <lineage>
        <taxon>Eukaryota</taxon>
        <taxon>Fungi</taxon>
        <taxon>Dikarya</taxon>
        <taxon>Ascomycota</taxon>
        <taxon>Pezizomycotina</taxon>
        <taxon>Dothideomycetes</taxon>
        <taxon>Dothideomycetes incertae sedis</taxon>
        <taxon>Zopfiaceae</taxon>
        <taxon>Zopfia</taxon>
    </lineage>
</organism>